<reference evidence="1 2" key="1">
    <citation type="submission" date="2024-11" db="EMBL/GenBank/DDBJ databases">
        <title>Chromosome-level genome assembly of Eucalyptus globulus Labill. provides insights into its genome evolution.</title>
        <authorList>
            <person name="Li X."/>
        </authorList>
    </citation>
    <scope>NUCLEOTIDE SEQUENCE [LARGE SCALE GENOMIC DNA]</scope>
    <source>
        <strain evidence="1">CL2024</strain>
        <tissue evidence="1">Fresh tender leaves</tissue>
    </source>
</reference>
<evidence type="ECO:0000313" key="2">
    <source>
        <dbReference type="Proteomes" id="UP001634007"/>
    </source>
</evidence>
<organism evidence="1 2">
    <name type="scientific">Eucalyptus globulus</name>
    <name type="common">Tasmanian blue gum</name>
    <dbReference type="NCBI Taxonomy" id="34317"/>
    <lineage>
        <taxon>Eukaryota</taxon>
        <taxon>Viridiplantae</taxon>
        <taxon>Streptophyta</taxon>
        <taxon>Embryophyta</taxon>
        <taxon>Tracheophyta</taxon>
        <taxon>Spermatophyta</taxon>
        <taxon>Magnoliopsida</taxon>
        <taxon>eudicotyledons</taxon>
        <taxon>Gunneridae</taxon>
        <taxon>Pentapetalae</taxon>
        <taxon>rosids</taxon>
        <taxon>malvids</taxon>
        <taxon>Myrtales</taxon>
        <taxon>Myrtaceae</taxon>
        <taxon>Myrtoideae</taxon>
        <taxon>Eucalypteae</taxon>
        <taxon>Eucalyptus</taxon>
    </lineage>
</organism>
<dbReference type="PANTHER" id="PTHR45726:SF3">
    <property type="entry name" value="LEUKOTRIENE A-4 HYDROLASE"/>
    <property type="match status" value="1"/>
</dbReference>
<keyword evidence="2" id="KW-1185">Reference proteome</keyword>
<sequence>CRNVLGCGSLPHGVFIVFKSFTGIYDLWERRIVEAVQGEERAALNIGIDWRGLNEEIERFSDNMKFTKLRTKQEGVDPDDVGSRAPYEKGFQFLWRIECEVGRPVFDEFLKYIATFKFKSIDIERFLGFLDTNIPEIEKKIDLVLWTKDTGIPPDAFELISNIYKDCDIG</sequence>
<comment type="caution">
    <text evidence="1">The sequence shown here is derived from an EMBL/GenBank/DDBJ whole genome shotgun (WGS) entry which is preliminary data.</text>
</comment>
<dbReference type="SUPFAM" id="SSF55486">
    <property type="entry name" value="Metalloproteases ('zincins'), catalytic domain"/>
    <property type="match status" value="1"/>
</dbReference>
<protein>
    <submittedName>
        <fullName evidence="1">Uncharacterized protein</fullName>
    </submittedName>
</protein>
<dbReference type="Gene3D" id="1.10.390.10">
    <property type="entry name" value="Neutral Protease Domain 2"/>
    <property type="match status" value="1"/>
</dbReference>
<dbReference type="EMBL" id="JBJKBG010000010">
    <property type="protein sequence ID" value="KAL3719038.1"/>
    <property type="molecule type" value="Genomic_DNA"/>
</dbReference>
<dbReference type="InterPro" id="IPR027268">
    <property type="entry name" value="Peptidase_M4/M1_CTD_sf"/>
</dbReference>
<proteinExistence type="predicted"/>
<dbReference type="PANTHER" id="PTHR45726">
    <property type="entry name" value="LEUKOTRIENE A-4 HYDROLASE"/>
    <property type="match status" value="1"/>
</dbReference>
<evidence type="ECO:0000313" key="1">
    <source>
        <dbReference type="EMBL" id="KAL3719038.1"/>
    </source>
</evidence>
<feature type="non-terminal residue" evidence="1">
    <location>
        <position position="1"/>
    </location>
</feature>
<dbReference type="AlphaFoldDB" id="A0ABD3IXY8"/>
<accession>A0ABD3IXY8</accession>
<dbReference type="Proteomes" id="UP001634007">
    <property type="component" value="Unassembled WGS sequence"/>
</dbReference>
<gene>
    <name evidence="1" type="ORF">ACJRO7_004048</name>
</gene>
<name>A0ABD3IXY8_EUCGL</name>
<dbReference type="InterPro" id="IPR034015">
    <property type="entry name" value="M1_LTA4H"/>
</dbReference>